<evidence type="ECO:0000313" key="1">
    <source>
        <dbReference type="EMBL" id="GEC12748.1"/>
    </source>
</evidence>
<dbReference type="RefSeq" id="WP_141357710.1">
    <property type="nucleotide sequence ID" value="NZ_BAAAWM010000001.1"/>
</dbReference>
<dbReference type="InterPro" id="IPR019270">
    <property type="entry name" value="DUF2283"/>
</dbReference>
<evidence type="ECO:0008006" key="3">
    <source>
        <dbReference type="Google" id="ProtNLM"/>
    </source>
</evidence>
<accession>A0ABQ0RLS7</accession>
<comment type="caution">
    <text evidence="1">The sequence shown here is derived from an EMBL/GenBank/DDBJ whole genome shotgun (WGS) entry which is preliminary data.</text>
</comment>
<sequence>MIPYFELEMDHDANAAYIQLTNSPVSKTVEVSQQVLVDLDEMNVAVGIEILSLHAEVPFSTLRDQFHIHSDVIAQLQMVQPTVSSFATFSTGTDGVSSNQSNSMFKSTLISH</sequence>
<organism evidence="1 2">
    <name type="scientific">Glutamicibacter nicotianae</name>
    <name type="common">Arthrobacter nicotianae</name>
    <dbReference type="NCBI Taxonomy" id="37929"/>
    <lineage>
        <taxon>Bacteria</taxon>
        <taxon>Bacillati</taxon>
        <taxon>Actinomycetota</taxon>
        <taxon>Actinomycetes</taxon>
        <taxon>Micrococcales</taxon>
        <taxon>Micrococcaceae</taxon>
        <taxon>Glutamicibacter</taxon>
    </lineage>
</organism>
<dbReference type="Pfam" id="PF10049">
    <property type="entry name" value="DUF2283"/>
    <property type="match status" value="1"/>
</dbReference>
<proteinExistence type="predicted"/>
<evidence type="ECO:0000313" key="2">
    <source>
        <dbReference type="Proteomes" id="UP000316242"/>
    </source>
</evidence>
<protein>
    <recommendedName>
        <fullName evidence="3">DUF2283 domain-containing protein</fullName>
    </recommendedName>
</protein>
<reference evidence="1 2" key="1">
    <citation type="submission" date="2019-06" db="EMBL/GenBank/DDBJ databases">
        <title>Whole genome shotgun sequence of Glutamicibacter nicotianae NBRC 14234.</title>
        <authorList>
            <person name="Hosoyama A."/>
            <person name="Uohara A."/>
            <person name="Ohji S."/>
            <person name="Ichikawa N."/>
        </authorList>
    </citation>
    <scope>NUCLEOTIDE SEQUENCE [LARGE SCALE GENOMIC DNA]</scope>
    <source>
        <strain evidence="1 2">NBRC 14234</strain>
    </source>
</reference>
<gene>
    <name evidence="1" type="ORF">ANI01nite_19510</name>
</gene>
<keyword evidence="2" id="KW-1185">Reference proteome</keyword>
<dbReference type="EMBL" id="BJNE01000007">
    <property type="protein sequence ID" value="GEC12748.1"/>
    <property type="molecule type" value="Genomic_DNA"/>
</dbReference>
<dbReference type="Proteomes" id="UP000316242">
    <property type="component" value="Unassembled WGS sequence"/>
</dbReference>
<name>A0ABQ0RLS7_GLUNI</name>